<evidence type="ECO:0000313" key="2">
    <source>
        <dbReference type="EMBL" id="MCZ3366205.1"/>
    </source>
</evidence>
<dbReference type="Gene3D" id="3.40.50.620">
    <property type="entry name" value="HUPs"/>
    <property type="match status" value="1"/>
</dbReference>
<dbReference type="Proteomes" id="UP001074446">
    <property type="component" value="Unassembled WGS sequence"/>
</dbReference>
<feature type="domain" description="Putative cytidyltransferase-related C-terminal region" evidence="1">
    <location>
        <begin position="140"/>
        <end position="343"/>
    </location>
</feature>
<dbReference type="AlphaFoldDB" id="A0A9E5DMR1"/>
<dbReference type="RefSeq" id="WP_048081871.1">
    <property type="nucleotide sequence ID" value="NZ_JAPVER010000020.1"/>
</dbReference>
<comment type="caution">
    <text evidence="3">The sequence shown here is derived from an EMBL/GenBank/DDBJ whole genome shotgun (WGS) entry which is preliminary data.</text>
</comment>
<evidence type="ECO:0000313" key="3">
    <source>
        <dbReference type="EMBL" id="MCZ3371567.1"/>
    </source>
</evidence>
<dbReference type="EMBL" id="JAPVES010000025">
    <property type="protein sequence ID" value="MCZ3371567.1"/>
    <property type="molecule type" value="Genomic_DNA"/>
</dbReference>
<evidence type="ECO:0000313" key="4">
    <source>
        <dbReference type="Proteomes" id="UP001068021"/>
    </source>
</evidence>
<dbReference type="InterPro" id="IPR032266">
    <property type="entry name" value="HIGH_NTase1_ass"/>
</dbReference>
<protein>
    <submittedName>
        <fullName evidence="3">Nucleotidyltransferase family protein</fullName>
    </submittedName>
</protein>
<dbReference type="InterPro" id="IPR008513">
    <property type="entry name" value="tRNA(Met)_cyd_acetate_ligase"/>
</dbReference>
<dbReference type="Gene3D" id="1.20.58.620">
    <property type="match status" value="1"/>
</dbReference>
<dbReference type="PANTHER" id="PTHR37825:SF1">
    <property type="entry name" value="TRNA(MET) CYTIDINE ACETATE LIGASE"/>
    <property type="match status" value="1"/>
</dbReference>
<accession>A0A9E5DMR1</accession>
<evidence type="ECO:0000259" key="1">
    <source>
        <dbReference type="Pfam" id="PF16581"/>
    </source>
</evidence>
<dbReference type="EMBL" id="JAPVER010000020">
    <property type="protein sequence ID" value="MCZ3366205.1"/>
    <property type="molecule type" value="Genomic_DNA"/>
</dbReference>
<keyword evidence="4" id="KW-1185">Reference proteome</keyword>
<organism evidence="3">
    <name type="scientific">Methanobacterium veterum</name>
    <dbReference type="NCBI Taxonomy" id="408577"/>
    <lineage>
        <taxon>Archaea</taxon>
        <taxon>Methanobacteriati</taxon>
        <taxon>Methanobacteriota</taxon>
        <taxon>Methanomada group</taxon>
        <taxon>Methanobacteria</taxon>
        <taxon>Methanobacteriales</taxon>
        <taxon>Methanobacteriaceae</taxon>
        <taxon>Methanobacterium</taxon>
    </lineage>
</organism>
<dbReference type="Pfam" id="PF16581">
    <property type="entry name" value="HIGH_NTase1_ass"/>
    <property type="match status" value="1"/>
</dbReference>
<dbReference type="InterPro" id="IPR014729">
    <property type="entry name" value="Rossmann-like_a/b/a_fold"/>
</dbReference>
<proteinExistence type="predicted"/>
<dbReference type="Pfam" id="PF05636">
    <property type="entry name" value="HIGH_NTase1"/>
    <property type="match status" value="1"/>
</dbReference>
<dbReference type="Proteomes" id="UP001068021">
    <property type="component" value="Unassembled WGS sequence"/>
</dbReference>
<reference evidence="3" key="1">
    <citation type="submission" date="2022-12" db="EMBL/GenBank/DDBJ databases">
        <title>Reclassification of two methanogenic archaea species isolated from the Kolyma lowland permafrost.</title>
        <authorList>
            <person name="Trubitsyn V.E."/>
            <person name="Rivkina E.M."/>
            <person name="Shcherbakova V.A."/>
        </authorList>
    </citation>
    <scope>NUCLEOTIDE SEQUENCE</scope>
    <source>
        <strain evidence="2">M2</strain>
        <strain evidence="3">MK4</strain>
    </source>
</reference>
<gene>
    <name evidence="3" type="ORF">O3H35_02875</name>
    <name evidence="2" type="ORF">O3H54_09970</name>
</gene>
<dbReference type="PANTHER" id="PTHR37825">
    <property type="entry name" value="TRNA(MET) CYTIDINE ACETATE LIGASE"/>
    <property type="match status" value="1"/>
</dbReference>
<sequence length="372" mass="42793">MPSKQEFVRDFIERDRKLLFEDVKKNQEYVEHENEFKIIADFTEYSPLHMGHRHCMLKAKEKVENGIFVAVVPGLFERSGRGLPYIMSRHARADSAVAVGADVVIEGPPMGIMGSGQYSLCLAKTFKALNADYIPRGYKPVQGFQEILHRISDGKGVAPKPYKIIDMDTKEVLIKGKLHEDNYVIVSLSRSLKKINFDFKDKFIFVPRIEGVSGTKIREAVLKRNLSSVEDMLPPETIEVLNREMARERAPLHNCRDEEGIIELVNEGSGEYLKSLALLDDKTVENLIKNRPFKNMADIEECISWGFSRHYKNRILSSLEARIDKKTVSSYIDKYPSVIRVLNFKDKDTLKNFKNNIPTRRIEIWQSKKEIL</sequence>
<name>A0A9E5DMR1_9EURY</name>
<dbReference type="SUPFAM" id="SSF52374">
    <property type="entry name" value="Nucleotidylyl transferase"/>
    <property type="match status" value="1"/>
</dbReference>